<dbReference type="PANTHER" id="PTHR12935">
    <property type="entry name" value="GAMMA-GLUTAMYLCYCLOTRANSFERASE"/>
    <property type="match status" value="1"/>
</dbReference>
<dbReference type="EC" id="4.3.2.9" evidence="1"/>
<dbReference type="AlphaFoldDB" id="A0A6A6ZUS5"/>
<evidence type="ECO:0000256" key="2">
    <source>
        <dbReference type="ARBA" id="ARBA00023239"/>
    </source>
</evidence>
<protein>
    <recommendedName>
        <fullName evidence="1">gamma-glutamylcyclotransferase</fullName>
        <ecNumber evidence="1">4.3.2.9</ecNumber>
    </recommendedName>
</protein>
<proteinExistence type="predicted"/>
<dbReference type="OrthoDB" id="2924818at2759"/>
<evidence type="ECO:0000256" key="1">
    <source>
        <dbReference type="ARBA" id="ARBA00012346"/>
    </source>
</evidence>
<dbReference type="EMBL" id="MU006230">
    <property type="protein sequence ID" value="KAF2824349.1"/>
    <property type="molecule type" value="Genomic_DNA"/>
</dbReference>
<gene>
    <name evidence="5" type="ORF">CC86DRAFT_297184</name>
</gene>
<sequence length="222" mass="24981">MSSSNDPNSKPTIYFGYGSNLWLSQMSQRCPTATYLGIARLENYTWIINDRGYANVVENRNTTSTSTGAADQDQDQAESNTPGVYGLVYALQAEDEERLDKNEGVPIAYTKEHLNCDFWSAGPASPPLNSHKSINTTKPPTYARDMLVYIDRRRVEPDVPRKEYVYRMNRGVDDALKLGVPKEYVEKVMRPYIPAEEGDGEEEVGTFARAQARGFRDESGVF</sequence>
<name>A0A6A6ZUS5_9PLEO</name>
<keyword evidence="6" id="KW-1185">Reference proteome</keyword>
<organism evidence="5 6">
    <name type="scientific">Ophiobolus disseminans</name>
    <dbReference type="NCBI Taxonomy" id="1469910"/>
    <lineage>
        <taxon>Eukaryota</taxon>
        <taxon>Fungi</taxon>
        <taxon>Dikarya</taxon>
        <taxon>Ascomycota</taxon>
        <taxon>Pezizomycotina</taxon>
        <taxon>Dothideomycetes</taxon>
        <taxon>Pleosporomycetidae</taxon>
        <taxon>Pleosporales</taxon>
        <taxon>Pleosporineae</taxon>
        <taxon>Phaeosphaeriaceae</taxon>
        <taxon>Ophiobolus</taxon>
    </lineage>
</organism>
<dbReference type="InterPro" id="IPR036568">
    <property type="entry name" value="GGCT-like_sf"/>
</dbReference>
<dbReference type="InterPro" id="IPR017939">
    <property type="entry name" value="G-Glutamylcylcotransferase"/>
</dbReference>
<keyword evidence="2" id="KW-0456">Lyase</keyword>
<feature type="active site" description="Proton acceptor" evidence="3">
    <location>
        <position position="103"/>
    </location>
</feature>
<evidence type="ECO:0000313" key="6">
    <source>
        <dbReference type="Proteomes" id="UP000799424"/>
    </source>
</evidence>
<dbReference type="GO" id="GO:0003839">
    <property type="term" value="F:gamma-glutamylcyclotransferase activity"/>
    <property type="evidence" value="ECO:0007669"/>
    <property type="project" value="UniProtKB-EC"/>
</dbReference>
<feature type="binding site" evidence="4">
    <location>
        <begin position="14"/>
        <end position="19"/>
    </location>
    <ligand>
        <name>substrate</name>
    </ligand>
</feature>
<evidence type="ECO:0000313" key="5">
    <source>
        <dbReference type="EMBL" id="KAF2824349.1"/>
    </source>
</evidence>
<dbReference type="SUPFAM" id="SSF110857">
    <property type="entry name" value="Gamma-glutamyl cyclotransferase-like"/>
    <property type="match status" value="1"/>
</dbReference>
<dbReference type="InterPro" id="IPR013024">
    <property type="entry name" value="GGCT-like"/>
</dbReference>
<evidence type="ECO:0000256" key="4">
    <source>
        <dbReference type="PIRSR" id="PIRSR617939-2"/>
    </source>
</evidence>
<dbReference type="CDD" id="cd06661">
    <property type="entry name" value="GGCT_like"/>
    <property type="match status" value="1"/>
</dbReference>
<reference evidence="5" key="1">
    <citation type="journal article" date="2020" name="Stud. Mycol.">
        <title>101 Dothideomycetes genomes: a test case for predicting lifestyles and emergence of pathogens.</title>
        <authorList>
            <person name="Haridas S."/>
            <person name="Albert R."/>
            <person name="Binder M."/>
            <person name="Bloem J."/>
            <person name="Labutti K."/>
            <person name="Salamov A."/>
            <person name="Andreopoulos B."/>
            <person name="Baker S."/>
            <person name="Barry K."/>
            <person name="Bills G."/>
            <person name="Bluhm B."/>
            <person name="Cannon C."/>
            <person name="Castanera R."/>
            <person name="Culley D."/>
            <person name="Daum C."/>
            <person name="Ezra D."/>
            <person name="Gonzalez J."/>
            <person name="Henrissat B."/>
            <person name="Kuo A."/>
            <person name="Liang C."/>
            <person name="Lipzen A."/>
            <person name="Lutzoni F."/>
            <person name="Magnuson J."/>
            <person name="Mondo S."/>
            <person name="Nolan M."/>
            <person name="Ohm R."/>
            <person name="Pangilinan J."/>
            <person name="Park H.-J."/>
            <person name="Ramirez L."/>
            <person name="Alfaro M."/>
            <person name="Sun H."/>
            <person name="Tritt A."/>
            <person name="Yoshinaga Y."/>
            <person name="Zwiers L.-H."/>
            <person name="Turgeon B."/>
            <person name="Goodwin S."/>
            <person name="Spatafora J."/>
            <person name="Crous P."/>
            <person name="Grigoriev I."/>
        </authorList>
    </citation>
    <scope>NUCLEOTIDE SEQUENCE</scope>
    <source>
        <strain evidence="5">CBS 113818</strain>
    </source>
</reference>
<dbReference type="Gene3D" id="3.10.490.10">
    <property type="entry name" value="Gamma-glutamyl cyclotransferase-like"/>
    <property type="match status" value="1"/>
</dbReference>
<evidence type="ECO:0000256" key="3">
    <source>
        <dbReference type="PIRSR" id="PIRSR617939-1"/>
    </source>
</evidence>
<dbReference type="Proteomes" id="UP000799424">
    <property type="component" value="Unassembled WGS sequence"/>
</dbReference>
<dbReference type="PANTHER" id="PTHR12935:SF0">
    <property type="entry name" value="GAMMA-GLUTAMYLCYCLOTRANSFERASE"/>
    <property type="match status" value="1"/>
</dbReference>
<accession>A0A6A6ZUS5</accession>